<protein>
    <submittedName>
        <fullName evidence="1">Uncharacterized protein</fullName>
    </submittedName>
</protein>
<dbReference type="Proteomes" id="UP000054018">
    <property type="component" value="Unassembled WGS sequence"/>
</dbReference>
<dbReference type="HOGENOM" id="CLU_1787575_0_0_1"/>
<evidence type="ECO:0000313" key="1">
    <source>
        <dbReference type="EMBL" id="KIK19314.1"/>
    </source>
</evidence>
<name>A0A0C9YZB2_9AGAM</name>
<gene>
    <name evidence="1" type="ORF">PISMIDRAFT_683279</name>
</gene>
<accession>A0A0C9YZB2</accession>
<proteinExistence type="predicted"/>
<dbReference type="EMBL" id="KN833786">
    <property type="protein sequence ID" value="KIK19314.1"/>
    <property type="molecule type" value="Genomic_DNA"/>
</dbReference>
<sequence>MHIPVNPETTRTILSNQTAPSECDHVPCGMTSDQEWLPCDPIGQGYKARNNETMVMELILLVRLAGYRFLLREFELRFHIPAHAELDVKMVTKIGERALINIPHRDGGGADLSTCKTVELIVNASQNSQCSTNAVTTTAGHYDAV</sequence>
<reference evidence="1 2" key="1">
    <citation type="submission" date="2014-04" db="EMBL/GenBank/DDBJ databases">
        <authorList>
            <consortium name="DOE Joint Genome Institute"/>
            <person name="Kuo A."/>
            <person name="Kohler A."/>
            <person name="Costa M.D."/>
            <person name="Nagy L.G."/>
            <person name="Floudas D."/>
            <person name="Copeland A."/>
            <person name="Barry K.W."/>
            <person name="Cichocki N."/>
            <person name="Veneault-Fourrey C."/>
            <person name="LaButti K."/>
            <person name="Lindquist E.A."/>
            <person name="Lipzen A."/>
            <person name="Lundell T."/>
            <person name="Morin E."/>
            <person name="Murat C."/>
            <person name="Sun H."/>
            <person name="Tunlid A."/>
            <person name="Henrissat B."/>
            <person name="Grigoriev I.V."/>
            <person name="Hibbett D.S."/>
            <person name="Martin F."/>
            <person name="Nordberg H.P."/>
            <person name="Cantor M.N."/>
            <person name="Hua S.X."/>
        </authorList>
    </citation>
    <scope>NUCLEOTIDE SEQUENCE [LARGE SCALE GENOMIC DNA]</scope>
    <source>
        <strain evidence="1 2">441</strain>
    </source>
</reference>
<organism evidence="1 2">
    <name type="scientific">Pisolithus microcarpus 441</name>
    <dbReference type="NCBI Taxonomy" id="765257"/>
    <lineage>
        <taxon>Eukaryota</taxon>
        <taxon>Fungi</taxon>
        <taxon>Dikarya</taxon>
        <taxon>Basidiomycota</taxon>
        <taxon>Agaricomycotina</taxon>
        <taxon>Agaricomycetes</taxon>
        <taxon>Agaricomycetidae</taxon>
        <taxon>Boletales</taxon>
        <taxon>Sclerodermatineae</taxon>
        <taxon>Pisolithaceae</taxon>
        <taxon>Pisolithus</taxon>
    </lineage>
</organism>
<evidence type="ECO:0000313" key="2">
    <source>
        <dbReference type="Proteomes" id="UP000054018"/>
    </source>
</evidence>
<keyword evidence="2" id="KW-1185">Reference proteome</keyword>
<reference evidence="2" key="2">
    <citation type="submission" date="2015-01" db="EMBL/GenBank/DDBJ databases">
        <title>Evolutionary Origins and Diversification of the Mycorrhizal Mutualists.</title>
        <authorList>
            <consortium name="DOE Joint Genome Institute"/>
            <consortium name="Mycorrhizal Genomics Consortium"/>
            <person name="Kohler A."/>
            <person name="Kuo A."/>
            <person name="Nagy L.G."/>
            <person name="Floudas D."/>
            <person name="Copeland A."/>
            <person name="Barry K.W."/>
            <person name="Cichocki N."/>
            <person name="Veneault-Fourrey C."/>
            <person name="LaButti K."/>
            <person name="Lindquist E.A."/>
            <person name="Lipzen A."/>
            <person name="Lundell T."/>
            <person name="Morin E."/>
            <person name="Murat C."/>
            <person name="Riley R."/>
            <person name="Ohm R."/>
            <person name="Sun H."/>
            <person name="Tunlid A."/>
            <person name="Henrissat B."/>
            <person name="Grigoriev I.V."/>
            <person name="Hibbett D.S."/>
            <person name="Martin F."/>
        </authorList>
    </citation>
    <scope>NUCLEOTIDE SEQUENCE [LARGE SCALE GENOMIC DNA]</scope>
    <source>
        <strain evidence="2">441</strain>
    </source>
</reference>
<dbReference type="AlphaFoldDB" id="A0A0C9YZB2"/>